<evidence type="ECO:0000313" key="1">
    <source>
        <dbReference type="EMBL" id="GAG67638.1"/>
    </source>
</evidence>
<feature type="non-terminal residue" evidence="1">
    <location>
        <position position="1"/>
    </location>
</feature>
<protein>
    <submittedName>
        <fullName evidence="1">Uncharacterized protein</fullName>
    </submittedName>
</protein>
<dbReference type="AlphaFoldDB" id="X1A4D1"/>
<gene>
    <name evidence="1" type="ORF">S01H4_18150</name>
</gene>
<proteinExistence type="predicted"/>
<name>X1A4D1_9ZZZZ</name>
<organism evidence="1">
    <name type="scientific">marine sediment metagenome</name>
    <dbReference type="NCBI Taxonomy" id="412755"/>
    <lineage>
        <taxon>unclassified sequences</taxon>
        <taxon>metagenomes</taxon>
        <taxon>ecological metagenomes</taxon>
    </lineage>
</organism>
<accession>X1A4D1</accession>
<dbReference type="EMBL" id="BART01008035">
    <property type="protein sequence ID" value="GAG67638.1"/>
    <property type="molecule type" value="Genomic_DNA"/>
</dbReference>
<reference evidence="1" key="1">
    <citation type="journal article" date="2014" name="Front. Microbiol.">
        <title>High frequency of phylogenetically diverse reductive dehalogenase-homologous genes in deep subseafloor sedimentary metagenomes.</title>
        <authorList>
            <person name="Kawai M."/>
            <person name="Futagami T."/>
            <person name="Toyoda A."/>
            <person name="Takaki Y."/>
            <person name="Nishi S."/>
            <person name="Hori S."/>
            <person name="Arai W."/>
            <person name="Tsubouchi T."/>
            <person name="Morono Y."/>
            <person name="Uchiyama I."/>
            <person name="Ito T."/>
            <person name="Fujiyama A."/>
            <person name="Inagaki F."/>
            <person name="Takami H."/>
        </authorList>
    </citation>
    <scope>NUCLEOTIDE SEQUENCE</scope>
    <source>
        <strain evidence="1">Expedition CK06-06</strain>
    </source>
</reference>
<sequence length="138" mass="15248">ELGRMSELFGRLDRWAKQTKIEPPEPGVTLGMGVQIQDLYDKLTTPKKAKVKLPEKTPAPDLKIVGLTVASLAISPVLTIESVQGIGLKKTVEGAYEKAKRLALEQHAIEIERAFLYGIHPSEGKMKGMIGVIRRFKN</sequence>
<comment type="caution">
    <text evidence="1">The sequence shown here is derived from an EMBL/GenBank/DDBJ whole genome shotgun (WGS) entry which is preliminary data.</text>
</comment>